<keyword evidence="3" id="KW-1185">Reference proteome</keyword>
<dbReference type="EMBL" id="AWWV01016480">
    <property type="protein sequence ID" value="OMO49443.1"/>
    <property type="molecule type" value="Genomic_DNA"/>
</dbReference>
<feature type="region of interest" description="Disordered" evidence="1">
    <location>
        <begin position="1"/>
        <end position="28"/>
    </location>
</feature>
<reference evidence="2 3" key="1">
    <citation type="submission" date="2013-09" db="EMBL/GenBank/DDBJ databases">
        <title>Corchorus capsularis genome sequencing.</title>
        <authorList>
            <person name="Alam M."/>
            <person name="Haque M.S."/>
            <person name="Islam M.S."/>
            <person name="Emdad E.M."/>
            <person name="Islam M.M."/>
            <person name="Ahmed B."/>
            <person name="Halim A."/>
            <person name="Hossen Q.M.M."/>
            <person name="Hossain M.Z."/>
            <person name="Ahmed R."/>
            <person name="Khan M.M."/>
            <person name="Islam R."/>
            <person name="Rashid M.M."/>
            <person name="Khan S.A."/>
            <person name="Rahman M.S."/>
            <person name="Alam M."/>
        </authorList>
    </citation>
    <scope>NUCLEOTIDE SEQUENCE [LARGE SCALE GENOMIC DNA]</scope>
    <source>
        <strain evidence="3">cv. CVL-1</strain>
        <tissue evidence="2">Whole seedling</tissue>
    </source>
</reference>
<name>A0A1R3FUB0_COCAP</name>
<accession>A0A1R3FUB0</accession>
<sequence length="28" mass="3170">METLLISREGKGYRSMSKQAGKGRDVDR</sequence>
<dbReference type="Gramene" id="OMO49443">
    <property type="protein sequence ID" value="OMO49443"/>
    <property type="gene ID" value="CCACVL1_31000"/>
</dbReference>
<evidence type="ECO:0000313" key="3">
    <source>
        <dbReference type="Proteomes" id="UP000188268"/>
    </source>
</evidence>
<evidence type="ECO:0000256" key="1">
    <source>
        <dbReference type="SAM" id="MobiDB-lite"/>
    </source>
</evidence>
<dbReference type="Proteomes" id="UP000188268">
    <property type="component" value="Unassembled WGS sequence"/>
</dbReference>
<proteinExistence type="predicted"/>
<comment type="caution">
    <text evidence="2">The sequence shown here is derived from an EMBL/GenBank/DDBJ whole genome shotgun (WGS) entry which is preliminary data.</text>
</comment>
<organism evidence="2 3">
    <name type="scientific">Corchorus capsularis</name>
    <name type="common">Jute</name>
    <dbReference type="NCBI Taxonomy" id="210143"/>
    <lineage>
        <taxon>Eukaryota</taxon>
        <taxon>Viridiplantae</taxon>
        <taxon>Streptophyta</taxon>
        <taxon>Embryophyta</taxon>
        <taxon>Tracheophyta</taxon>
        <taxon>Spermatophyta</taxon>
        <taxon>Magnoliopsida</taxon>
        <taxon>eudicotyledons</taxon>
        <taxon>Gunneridae</taxon>
        <taxon>Pentapetalae</taxon>
        <taxon>rosids</taxon>
        <taxon>malvids</taxon>
        <taxon>Malvales</taxon>
        <taxon>Malvaceae</taxon>
        <taxon>Grewioideae</taxon>
        <taxon>Apeibeae</taxon>
        <taxon>Corchorus</taxon>
    </lineage>
</organism>
<dbReference type="AlphaFoldDB" id="A0A1R3FUB0"/>
<protein>
    <submittedName>
        <fullName evidence="2">Uncharacterized protein</fullName>
    </submittedName>
</protein>
<evidence type="ECO:0000313" key="2">
    <source>
        <dbReference type="EMBL" id="OMO49443.1"/>
    </source>
</evidence>
<gene>
    <name evidence="2" type="ORF">CCACVL1_31000</name>
</gene>